<feature type="region of interest" description="Disordered" evidence="4">
    <location>
        <begin position="1028"/>
        <end position="1078"/>
    </location>
</feature>
<dbReference type="InterPro" id="IPR039497">
    <property type="entry name" value="CC144C-like_CC_dom"/>
</dbReference>
<dbReference type="Ensembl" id="ENSPFOT00000013521.2">
    <property type="protein sequence ID" value="ENSPFOP00000013502.2"/>
    <property type="gene ID" value="ENSPFOG00000013395.2"/>
</dbReference>
<feature type="region of interest" description="Disordered" evidence="4">
    <location>
        <begin position="1274"/>
        <end position="1297"/>
    </location>
</feature>
<feature type="compositionally biased region" description="Polar residues" evidence="4">
    <location>
        <begin position="1058"/>
        <end position="1069"/>
    </location>
</feature>
<dbReference type="Pfam" id="PF14915">
    <property type="entry name" value="CCDC144C"/>
    <property type="match status" value="1"/>
</dbReference>
<evidence type="ECO:0000256" key="3">
    <source>
        <dbReference type="SAM" id="Coils"/>
    </source>
</evidence>
<name>A0A087Y649_POEFO</name>
<dbReference type="eggNOG" id="KOG0504">
    <property type="taxonomic scope" value="Eukaryota"/>
</dbReference>
<feature type="compositionally biased region" description="Basic and acidic residues" evidence="4">
    <location>
        <begin position="433"/>
        <end position="453"/>
    </location>
</feature>
<feature type="compositionally biased region" description="Basic and acidic residues" evidence="4">
    <location>
        <begin position="490"/>
        <end position="520"/>
    </location>
</feature>
<feature type="compositionally biased region" description="Polar residues" evidence="4">
    <location>
        <begin position="669"/>
        <end position="680"/>
    </location>
</feature>
<feature type="repeat" description="ANK" evidence="2">
    <location>
        <begin position="97"/>
        <end position="129"/>
    </location>
</feature>
<accession>A0A087Y649</accession>
<evidence type="ECO:0000256" key="1">
    <source>
        <dbReference type="ARBA" id="ARBA00023054"/>
    </source>
</evidence>
<dbReference type="PRINTS" id="PR01415">
    <property type="entry name" value="ANKYRIN"/>
</dbReference>
<feature type="compositionally biased region" description="Basic and acidic residues" evidence="4">
    <location>
        <begin position="957"/>
        <end position="968"/>
    </location>
</feature>
<reference evidence="8" key="1">
    <citation type="submission" date="2013-10" db="EMBL/GenBank/DDBJ databases">
        <authorList>
            <person name="Schartl M."/>
            <person name="Warren W."/>
        </authorList>
    </citation>
    <scope>NUCLEOTIDE SEQUENCE [LARGE SCALE GENOMIC DNA]</scope>
    <source>
        <strain evidence="8">female</strain>
    </source>
</reference>
<feature type="domain" description="DUF3496" evidence="5">
    <location>
        <begin position="2029"/>
        <end position="2110"/>
    </location>
</feature>
<dbReference type="STRING" id="48698.ENSPFOP00000013502"/>
<organism evidence="7 8">
    <name type="scientific">Poecilia formosa</name>
    <name type="common">Amazon molly</name>
    <name type="synonym">Limia formosa</name>
    <dbReference type="NCBI Taxonomy" id="48698"/>
    <lineage>
        <taxon>Eukaryota</taxon>
        <taxon>Metazoa</taxon>
        <taxon>Chordata</taxon>
        <taxon>Craniata</taxon>
        <taxon>Vertebrata</taxon>
        <taxon>Euteleostomi</taxon>
        <taxon>Actinopterygii</taxon>
        <taxon>Neopterygii</taxon>
        <taxon>Teleostei</taxon>
        <taxon>Neoteleostei</taxon>
        <taxon>Acanthomorphata</taxon>
        <taxon>Ovalentaria</taxon>
        <taxon>Atherinomorphae</taxon>
        <taxon>Cyprinodontiformes</taxon>
        <taxon>Poeciliidae</taxon>
        <taxon>Poeciliinae</taxon>
        <taxon>Poecilia</taxon>
    </lineage>
</organism>
<feature type="region of interest" description="Disordered" evidence="4">
    <location>
        <begin position="261"/>
        <end position="330"/>
    </location>
</feature>
<dbReference type="EMBL" id="AYCK01002300">
    <property type="status" value="NOT_ANNOTATED_CDS"/>
    <property type="molecule type" value="Genomic_DNA"/>
</dbReference>
<feature type="coiled-coil region" evidence="3">
    <location>
        <begin position="1912"/>
        <end position="1970"/>
    </location>
</feature>
<feature type="coiled-coil region" evidence="3">
    <location>
        <begin position="2078"/>
        <end position="2105"/>
    </location>
</feature>
<dbReference type="Pfam" id="PF12796">
    <property type="entry name" value="Ank_2"/>
    <property type="match status" value="2"/>
</dbReference>
<dbReference type="GeneTree" id="ENSGT00940000163982"/>
<feature type="repeat" description="ANK" evidence="2">
    <location>
        <begin position="163"/>
        <end position="195"/>
    </location>
</feature>
<evidence type="ECO:0000259" key="5">
    <source>
        <dbReference type="Pfam" id="PF12001"/>
    </source>
</evidence>
<feature type="repeat" description="ANK" evidence="2">
    <location>
        <begin position="196"/>
        <end position="228"/>
    </location>
</feature>
<evidence type="ECO:0000256" key="2">
    <source>
        <dbReference type="PROSITE-ProRule" id="PRU00023"/>
    </source>
</evidence>
<keyword evidence="1 3" id="KW-0175">Coiled coil</keyword>
<feature type="coiled-coil region" evidence="3">
    <location>
        <begin position="1537"/>
        <end position="1782"/>
    </location>
</feature>
<dbReference type="OMA" id="QCQMKEV"/>
<feature type="compositionally biased region" description="Polar residues" evidence="4">
    <location>
        <begin position="623"/>
        <end position="633"/>
    </location>
</feature>
<feature type="compositionally biased region" description="Polar residues" evidence="4">
    <location>
        <begin position="521"/>
        <end position="531"/>
    </location>
</feature>
<reference evidence="7" key="3">
    <citation type="submission" date="2025-09" db="UniProtKB">
        <authorList>
            <consortium name="Ensembl"/>
        </authorList>
    </citation>
    <scope>IDENTIFICATION</scope>
</reference>
<keyword evidence="8" id="KW-1185">Reference proteome</keyword>
<feature type="compositionally biased region" description="Polar residues" evidence="4">
    <location>
        <begin position="301"/>
        <end position="311"/>
    </location>
</feature>
<evidence type="ECO:0000259" key="6">
    <source>
        <dbReference type="Pfam" id="PF14915"/>
    </source>
</evidence>
<dbReference type="PANTHER" id="PTHR24147">
    <property type="entry name" value="ANKYRIN REPEAT DOMAIN 36-RELATED"/>
    <property type="match status" value="1"/>
</dbReference>
<feature type="region of interest" description="Disordered" evidence="4">
    <location>
        <begin position="753"/>
        <end position="837"/>
    </location>
</feature>
<dbReference type="Pfam" id="PF13637">
    <property type="entry name" value="Ank_4"/>
    <property type="match status" value="1"/>
</dbReference>
<sequence length="2181" mass="245232">MKKLLSFTKKKKNCGTSDNVSALSDGYDLKDKDLGKIHKAVSQGDLTKLKPLAKKNDINQLDKENRTPLHIACATGHDEVVQFLVDSKAKLNLRDNQNRSALMKAVEGQHERCVAILLENHADPNLADANGNTALHLAANIPSIPTATRLLQHGAEINAQNKEGFAPLTVAIREDRIEMAEFLLKESADVNSLDHEQRSPLMLAASSGQHSMVKLLLQFDPDITLKDKRGWTADDCAQKNGHHSCSLLITEYGTKRTHRASVSYPGSYKKKKPPSIPFHDPEPGFSLGGPATDKDLEDNSLSESVSRASKSANDEWPSTEDDDDSSAGKKPLKVNLRRFLGSKTGEAPVLPDTSLSDTESEPLRKTSVPVDSSTVPTLSKSPLHISRKKQTFTEDEKDNDRNGKDEKDSSNANNKSQDSGDVHDGVPTVPKVEVGKDKKRDFRLELGLKKGEGDESSWDSESNSELSNVPHKEEPRLHSPNKEGAAPVEDSLKEDGSDSRDNQRELPKEDNPVQKKKESSKALSVLSSHKGNVNIMDELGVGDVDDLEDGSDWDSTSSISKRTPPGLNFPSSGQEEFQKDGNSSGGGQKEDRNLPRTSTPKRSSSFGKSLPSMPSVSAPLPQPHTTKISFQTTGDEEDSDSEIEKTRGSRENSPTGNRRRSTHEHGTADHSQATENTQDSSDFEEHQEREKDDAVDGCEFSLNNLGHAGSDTEEKVGGDAPWEKRYEKLWVEVEKREVKSTFKSVTGELKEKFGELFESSRSVKTPTEDASPASSSAGEDSSDEEEEDIVRPTARARSTVLLTIPEQRESGQEESMAESPGSSLCEETLPDCDQDVNDSFIHHKSALLTADVEANASSQLNAAQEESEDDTDRYSKPAPSKDNGKALLATDSAGRLHEAGWSNAGSEESLTSEPALQHRRPDVSNGEGPEEEDMMRFNPEMAGKATGAMAPHRKSRISHDGSEADGSEKPGTSVCLSLVQAGRSHQEYQLDTRQRAPVVQSCSGIKQGAEGKLQLELMVHWARQSGGPQANIQVNRAPSPEVEENTISDISDDEGDRSATTGQQKSKVQSLEDLSVPDDLEELTQSSDTDDADSQTSGYCNAASFKQKLESFALDPTTTAKIQNIFHEYERSIQKLRSRHGYLSEKVNQLEAERTSLKGLLEEVRDARALLERNQLEIQTELTNIKFQLKQEQENRQNASMMYDTTKDKLKRVEEQHQFEVQDKLKVELSLRNMELEMRTLASNMKQLEEEQHETQKLLVQERTSRALQENLLNNHLRKQREMEAEHRKSMSRSNEALSQLTEAGDRERELLRQISSLQEQLTTIKSDFEHSQADSSLKESTLVEENEALKEQLEDIRQDLKHSNETVTQTMFACNNQISALKTELVKTTSQLEQERQTRETLEAEAESTRSRLAAAVKEIELRLASHAETEKALLREKEEHQRQKDRLTNEITAQREAVSNLKQKLTKADANTNSMENEVHRVTAQLTEKNLLLDALLKEKDYGMARAKELETALQAEKELSSRSIARQEAAEERLAHAQSETMLLRQHLEEAQNQAAAKERAMTEAQQRFSDMLTKLRADCEERVHLVEERNRELASKATELRDLNLKLEEEKNQRENTLRQLQQELADSLKKLSMCEASLEVLTRYRNDLEEEKARLLKDIERLREKLEETEEKYFEAERLMSSMKVKLDETEKELKTTRHKLQEAVATIVATEITTKQLEEAMQRMEIKNAKLEGTTKQQADKIEALQKSAQEAVVVRAHLEELVSNLQGSKISLEEQLNKELHKQSMLSNTMQDSQALWEEETKNRSKLGLRLTELEREKGELTNQMELEKKKVKKIAEQKKAVDTRLDQEMKRNMELQKEMHRQRTLLKSAKKKLQGQESGGAKYSSMKSPHRRQSQADSWMNDKVEELQAELEKETSRRYQLEQINEELQDQLASMKGVGRNHGELERSKKHLESEVVELRRQLENNQPDQSVLDQYRREAEEKAHQEVQQKLEQVNLFLQSQAASQEALDEIKATNEANLRSQLEKKIRELEGELNRARTIQQETFSQKESTRSELERYRHLYNEEMRLRMSLAAKLERANSRLSEANSKLLSERSRSLMMGNVTSGSLMGPSLDMSALATPANPGTSVGALNRNMSVGYSLPSTESDGQNQRVEDYLAKVCPVLQLSLTYRD</sequence>
<dbReference type="PANTHER" id="PTHR24147:SF53">
    <property type="entry name" value="ANKYRIN REPEAT DOMAIN 26"/>
    <property type="match status" value="1"/>
</dbReference>
<evidence type="ECO:0000313" key="8">
    <source>
        <dbReference type="Proteomes" id="UP000028760"/>
    </source>
</evidence>
<dbReference type="Gene3D" id="1.25.40.20">
    <property type="entry name" value="Ankyrin repeat-containing domain"/>
    <property type="match status" value="2"/>
</dbReference>
<dbReference type="InterPro" id="IPR002110">
    <property type="entry name" value="Ankyrin_rpt"/>
</dbReference>
<dbReference type="InterPro" id="IPR021885">
    <property type="entry name" value="DUF3496"/>
</dbReference>
<feature type="coiled-coil region" evidence="3">
    <location>
        <begin position="1133"/>
        <end position="1265"/>
    </location>
</feature>
<feature type="compositionally biased region" description="Acidic residues" evidence="4">
    <location>
        <begin position="1041"/>
        <end position="1055"/>
    </location>
</feature>
<feature type="compositionally biased region" description="Polar residues" evidence="4">
    <location>
        <begin position="595"/>
        <end position="615"/>
    </location>
</feature>
<feature type="compositionally biased region" description="Low complexity" evidence="4">
    <location>
        <begin position="768"/>
        <end position="779"/>
    </location>
</feature>
<feature type="repeat" description="ANK" evidence="2">
    <location>
        <begin position="64"/>
        <end position="96"/>
    </location>
</feature>
<feature type="compositionally biased region" description="Basic and acidic residues" evidence="4">
    <location>
        <begin position="1280"/>
        <end position="1289"/>
    </location>
</feature>
<dbReference type="Pfam" id="PF12001">
    <property type="entry name" value="DUF3496"/>
    <property type="match status" value="1"/>
</dbReference>
<evidence type="ECO:0000313" key="7">
    <source>
        <dbReference type="Ensembl" id="ENSPFOP00000013502.2"/>
    </source>
</evidence>
<feature type="compositionally biased region" description="Basic and acidic residues" evidence="4">
    <location>
        <begin position="683"/>
        <end position="694"/>
    </location>
</feature>
<feature type="region of interest" description="Disordered" evidence="4">
    <location>
        <begin position="857"/>
        <end position="972"/>
    </location>
</feature>
<dbReference type="PROSITE" id="PS50297">
    <property type="entry name" value="ANK_REP_REGION"/>
    <property type="match status" value="4"/>
</dbReference>
<feature type="region of interest" description="Disordered" evidence="4">
    <location>
        <begin position="344"/>
        <end position="719"/>
    </location>
</feature>
<feature type="domain" description="CCDC144C-like coiled-coil" evidence="6">
    <location>
        <begin position="1187"/>
        <end position="1670"/>
    </location>
</feature>
<keyword evidence="2" id="KW-0040">ANK repeat</keyword>
<dbReference type="SUPFAM" id="SSF48403">
    <property type="entry name" value="Ankyrin repeat"/>
    <property type="match status" value="1"/>
</dbReference>
<proteinExistence type="predicted"/>
<feature type="compositionally biased region" description="Polar residues" evidence="4">
    <location>
        <begin position="903"/>
        <end position="914"/>
    </location>
</feature>
<feature type="compositionally biased region" description="Basic and acidic residues" evidence="4">
    <location>
        <begin position="710"/>
        <end position="719"/>
    </location>
</feature>
<feature type="compositionally biased region" description="Basic and acidic residues" evidence="4">
    <location>
        <begin position="470"/>
        <end position="481"/>
    </location>
</feature>
<feature type="compositionally biased region" description="Low complexity" evidence="4">
    <location>
        <begin position="459"/>
        <end position="468"/>
    </location>
</feature>
<dbReference type="PROSITE" id="PS50088">
    <property type="entry name" value="ANK_REPEAT"/>
    <property type="match status" value="5"/>
</dbReference>
<feature type="compositionally biased region" description="Acidic residues" evidence="4">
    <location>
        <begin position="543"/>
        <end position="552"/>
    </location>
</feature>
<dbReference type="InterPro" id="IPR050657">
    <property type="entry name" value="Ankyrin_repeat_domain"/>
</dbReference>
<feature type="region of interest" description="Disordered" evidence="4">
    <location>
        <begin position="1876"/>
        <end position="1908"/>
    </location>
</feature>
<reference evidence="7" key="2">
    <citation type="submission" date="2025-08" db="UniProtKB">
        <authorList>
            <consortium name="Ensembl"/>
        </authorList>
    </citation>
    <scope>IDENTIFICATION</scope>
</reference>
<feature type="coiled-coil region" evidence="3">
    <location>
        <begin position="1301"/>
        <end position="1480"/>
    </location>
</feature>
<feature type="compositionally biased region" description="Basic and acidic residues" evidence="4">
    <location>
        <begin position="391"/>
        <end position="409"/>
    </location>
</feature>
<feature type="coiled-coil region" evidence="3">
    <location>
        <begin position="2022"/>
        <end position="2052"/>
    </location>
</feature>
<protein>
    <submittedName>
        <fullName evidence="7">Uncharacterized protein</fullName>
    </submittedName>
</protein>
<dbReference type="Proteomes" id="UP000028760">
    <property type="component" value="Unassembled WGS sequence"/>
</dbReference>
<evidence type="ECO:0000256" key="4">
    <source>
        <dbReference type="SAM" id="MobiDB-lite"/>
    </source>
</evidence>
<dbReference type="EMBL" id="AYCK01002299">
    <property type="status" value="NOT_ANNOTATED_CDS"/>
    <property type="molecule type" value="Genomic_DNA"/>
</dbReference>
<dbReference type="InterPro" id="IPR036770">
    <property type="entry name" value="Ankyrin_rpt-contain_sf"/>
</dbReference>
<feature type="compositionally biased region" description="Polar residues" evidence="4">
    <location>
        <begin position="369"/>
        <end position="380"/>
    </location>
</feature>
<dbReference type="SMART" id="SM00248">
    <property type="entry name" value="ANK"/>
    <property type="match status" value="5"/>
</dbReference>
<feature type="repeat" description="ANK" evidence="2">
    <location>
        <begin position="130"/>
        <end position="162"/>
    </location>
</feature>